<dbReference type="PANTHER" id="PTHR30204">
    <property type="entry name" value="REDOX-CYCLING DRUG-SENSING TRANSCRIPTIONAL ACTIVATOR SOXR"/>
    <property type="match status" value="1"/>
</dbReference>
<dbReference type="SUPFAM" id="SSF46955">
    <property type="entry name" value="Putative DNA-binding domain"/>
    <property type="match status" value="1"/>
</dbReference>
<evidence type="ECO:0000313" key="7">
    <source>
        <dbReference type="Proteomes" id="UP001061302"/>
    </source>
</evidence>
<keyword evidence="4" id="KW-0804">Transcription</keyword>
<keyword evidence="2" id="KW-0805">Transcription regulation</keyword>
<dbReference type="Proteomes" id="UP001061302">
    <property type="component" value="Chromosome"/>
</dbReference>
<dbReference type="Gene3D" id="1.10.1660.10">
    <property type="match status" value="1"/>
</dbReference>
<accession>A0ABY6DSA2</accession>
<dbReference type="PRINTS" id="PR00040">
    <property type="entry name" value="HTHMERR"/>
</dbReference>
<protein>
    <submittedName>
        <fullName evidence="6">Helix-turn-helix domain-containing protein</fullName>
    </submittedName>
</protein>
<evidence type="ECO:0000256" key="1">
    <source>
        <dbReference type="ARBA" id="ARBA00022491"/>
    </source>
</evidence>
<dbReference type="InterPro" id="IPR015358">
    <property type="entry name" value="Tscrpt_reg_MerR_DNA-bd"/>
</dbReference>
<evidence type="ECO:0000256" key="3">
    <source>
        <dbReference type="ARBA" id="ARBA00023125"/>
    </source>
</evidence>
<proteinExistence type="predicted"/>
<evidence type="ECO:0000256" key="2">
    <source>
        <dbReference type="ARBA" id="ARBA00023015"/>
    </source>
</evidence>
<dbReference type="Pfam" id="PF00376">
    <property type="entry name" value="MerR"/>
    <property type="match status" value="1"/>
</dbReference>
<reference evidence="6" key="1">
    <citation type="submission" date="2022-10" db="EMBL/GenBank/DDBJ databases">
        <title>Chitiniphilus purpureus sp. nov., a novel chitin-degrading bacterium isolated from crawfish pond sediment.</title>
        <authorList>
            <person name="Li K."/>
        </authorList>
    </citation>
    <scope>NUCLEOTIDE SEQUENCE</scope>
    <source>
        <strain evidence="6">CD1</strain>
    </source>
</reference>
<keyword evidence="3" id="KW-0238">DNA-binding</keyword>
<dbReference type="InterPro" id="IPR009061">
    <property type="entry name" value="DNA-bd_dom_put_sf"/>
</dbReference>
<dbReference type="RefSeq" id="WP_263126643.1">
    <property type="nucleotide sequence ID" value="NZ_CP106753.1"/>
</dbReference>
<dbReference type="Pfam" id="PF09278">
    <property type="entry name" value="MerR-DNA-bind"/>
    <property type="match status" value="1"/>
</dbReference>
<evidence type="ECO:0000313" key="6">
    <source>
        <dbReference type="EMBL" id="UXY17212.1"/>
    </source>
</evidence>
<dbReference type="InterPro" id="IPR000551">
    <property type="entry name" value="MerR-type_HTH_dom"/>
</dbReference>
<evidence type="ECO:0000256" key="4">
    <source>
        <dbReference type="ARBA" id="ARBA00023163"/>
    </source>
</evidence>
<dbReference type="PANTHER" id="PTHR30204:SF69">
    <property type="entry name" value="MERR-FAMILY TRANSCRIPTIONAL REGULATOR"/>
    <property type="match status" value="1"/>
</dbReference>
<dbReference type="SMART" id="SM00422">
    <property type="entry name" value="HTH_MERR"/>
    <property type="match status" value="1"/>
</dbReference>
<gene>
    <name evidence="6" type="ORF">N8I74_09450</name>
</gene>
<feature type="domain" description="HTH merR-type" evidence="5">
    <location>
        <begin position="3"/>
        <end position="72"/>
    </location>
</feature>
<name>A0ABY6DSA2_9NEIS</name>
<dbReference type="CDD" id="cd04785">
    <property type="entry name" value="HTH_CadR-PbrR-like"/>
    <property type="match status" value="1"/>
</dbReference>
<keyword evidence="7" id="KW-1185">Reference proteome</keyword>
<dbReference type="PROSITE" id="PS50937">
    <property type="entry name" value="HTH_MERR_2"/>
    <property type="match status" value="1"/>
</dbReference>
<organism evidence="6 7">
    <name type="scientific">Chitiniphilus purpureus</name>
    <dbReference type="NCBI Taxonomy" id="2981137"/>
    <lineage>
        <taxon>Bacteria</taxon>
        <taxon>Pseudomonadati</taxon>
        <taxon>Pseudomonadota</taxon>
        <taxon>Betaproteobacteria</taxon>
        <taxon>Neisseriales</taxon>
        <taxon>Chitinibacteraceae</taxon>
        <taxon>Chitiniphilus</taxon>
    </lineage>
</organism>
<dbReference type="EMBL" id="CP106753">
    <property type="protein sequence ID" value="UXY17212.1"/>
    <property type="molecule type" value="Genomic_DNA"/>
</dbReference>
<evidence type="ECO:0000259" key="5">
    <source>
        <dbReference type="PROSITE" id="PS50937"/>
    </source>
</evidence>
<dbReference type="InterPro" id="IPR047057">
    <property type="entry name" value="MerR_fam"/>
</dbReference>
<keyword evidence="1" id="KW-0678">Repressor</keyword>
<sequence>MTSFTTKTLAAASGVNAETVRYYERIGLLPSPPRAANGYRRYGEDSVTRLGFIRRARELGFAIEDIRGLLDLAAHAEAPCREADALVQRQLATVQARIHDLQQLANALRALADCRSDAALHCRLLEALQDRDCCNPPHDRSLPAHAAS</sequence>